<name>A0A450XD01_9GAMM</name>
<dbReference type="AlphaFoldDB" id="A0A450XD01"/>
<gene>
    <name evidence="1" type="ORF">BECKLPF1236A_GA0070988_100409</name>
    <name evidence="2" type="ORF">BECKLPF1236C_GA0070990_100439</name>
</gene>
<accession>A0A450XD01</accession>
<protein>
    <submittedName>
        <fullName evidence="2">Uncharacterized protein</fullName>
    </submittedName>
</protein>
<dbReference type="EMBL" id="CAADFP010000043">
    <property type="protein sequence ID" value="VFK27148.1"/>
    <property type="molecule type" value="Genomic_DNA"/>
</dbReference>
<organism evidence="2">
    <name type="scientific">Candidatus Kentrum sp. LPFa</name>
    <dbReference type="NCBI Taxonomy" id="2126335"/>
    <lineage>
        <taxon>Bacteria</taxon>
        <taxon>Pseudomonadati</taxon>
        <taxon>Pseudomonadota</taxon>
        <taxon>Gammaproteobacteria</taxon>
        <taxon>Candidatus Kentrum</taxon>
    </lineage>
</organism>
<sequence>MVRFEENGPPRFRVREDRYNIHKTGMPKFITEDNKDLLAFRFSGKKPMVEYRYKNIFYVLWFDHKRKLYKHGP</sequence>
<evidence type="ECO:0000313" key="2">
    <source>
        <dbReference type="EMBL" id="VFK27148.1"/>
    </source>
</evidence>
<evidence type="ECO:0000313" key="1">
    <source>
        <dbReference type="EMBL" id="VFK10581.1"/>
    </source>
</evidence>
<reference evidence="2" key="1">
    <citation type="submission" date="2019-02" db="EMBL/GenBank/DDBJ databases">
        <authorList>
            <person name="Gruber-Vodicka R. H."/>
            <person name="Seah K. B. B."/>
        </authorList>
    </citation>
    <scope>NUCLEOTIDE SEQUENCE</scope>
    <source>
        <strain evidence="1">BECK_S312</strain>
        <strain evidence="2">BECK_S426</strain>
    </source>
</reference>
<dbReference type="EMBL" id="CAADFM010000040">
    <property type="protein sequence ID" value="VFK10581.1"/>
    <property type="molecule type" value="Genomic_DNA"/>
</dbReference>
<proteinExistence type="predicted"/>